<evidence type="ECO:0000256" key="4">
    <source>
        <dbReference type="ARBA" id="ARBA00022801"/>
    </source>
</evidence>
<evidence type="ECO:0000256" key="3">
    <source>
        <dbReference type="ARBA" id="ARBA00022723"/>
    </source>
</evidence>
<sequence>MKSTATTLFPWIQCIKWVQEAFPPGGECSGLLYREREREHISPAMAAVESLAREMDTADKLRLPSSTNGSHVKSKDDDSPVTGAAIVSWVLAEIFGTQNLSTDAEEDTESLFKSESLSLLGAVSNTVNEALSEAHKYGLPKPDKPLQSTEILNAIGRCNLSEVPTEDTGFRTPSMGR</sequence>
<accession>A0ABC8KDA0</accession>
<proteinExistence type="inferred from homology"/>
<dbReference type="PANTHER" id="PTHR43200:SF24">
    <property type="entry name" value="PAP-SPECIFIC PHOSPHATASE HAL2-LIKE"/>
    <property type="match status" value="1"/>
</dbReference>
<dbReference type="EMBL" id="CAKOAT010198488">
    <property type="protein sequence ID" value="CAH8354851.1"/>
    <property type="molecule type" value="Genomic_DNA"/>
</dbReference>
<evidence type="ECO:0000313" key="7">
    <source>
        <dbReference type="Proteomes" id="UP001642260"/>
    </source>
</evidence>
<comment type="similarity">
    <text evidence="2">Belongs to the inositol monophosphatase superfamily.</text>
</comment>
<dbReference type="PANTHER" id="PTHR43200">
    <property type="entry name" value="PHOSPHATASE"/>
    <property type="match status" value="1"/>
</dbReference>
<evidence type="ECO:0000313" key="6">
    <source>
        <dbReference type="EMBL" id="CAH8354851.1"/>
    </source>
</evidence>
<evidence type="ECO:0000256" key="5">
    <source>
        <dbReference type="ARBA" id="ARBA00022842"/>
    </source>
</evidence>
<dbReference type="AlphaFoldDB" id="A0ABC8KDA0"/>
<organism evidence="6 7">
    <name type="scientific">Eruca vesicaria subsp. sativa</name>
    <name type="common">Garden rocket</name>
    <name type="synonym">Eruca sativa</name>
    <dbReference type="NCBI Taxonomy" id="29727"/>
    <lineage>
        <taxon>Eukaryota</taxon>
        <taxon>Viridiplantae</taxon>
        <taxon>Streptophyta</taxon>
        <taxon>Embryophyta</taxon>
        <taxon>Tracheophyta</taxon>
        <taxon>Spermatophyta</taxon>
        <taxon>Magnoliopsida</taxon>
        <taxon>eudicotyledons</taxon>
        <taxon>Gunneridae</taxon>
        <taxon>Pentapetalae</taxon>
        <taxon>rosids</taxon>
        <taxon>malvids</taxon>
        <taxon>Brassicales</taxon>
        <taxon>Brassicaceae</taxon>
        <taxon>Brassiceae</taxon>
        <taxon>Eruca</taxon>
    </lineage>
</organism>
<dbReference type="GO" id="GO:0016791">
    <property type="term" value="F:phosphatase activity"/>
    <property type="evidence" value="ECO:0007669"/>
    <property type="project" value="UniProtKB-ARBA"/>
</dbReference>
<comment type="caution">
    <text evidence="6">The sequence shown here is derived from an EMBL/GenBank/DDBJ whole genome shotgun (WGS) entry which is preliminary data.</text>
</comment>
<keyword evidence="5" id="KW-0460">Magnesium</keyword>
<dbReference type="InterPro" id="IPR051090">
    <property type="entry name" value="Inositol_monoP_superfamily"/>
</dbReference>
<dbReference type="Proteomes" id="UP001642260">
    <property type="component" value="Unassembled WGS sequence"/>
</dbReference>
<gene>
    <name evidence="6" type="ORF">ERUC_LOCUS20606</name>
</gene>
<evidence type="ECO:0000256" key="1">
    <source>
        <dbReference type="ARBA" id="ARBA00001946"/>
    </source>
</evidence>
<protein>
    <submittedName>
        <fullName evidence="6">Uncharacterized protein</fullName>
    </submittedName>
</protein>
<keyword evidence="4" id="KW-0378">Hydrolase</keyword>
<reference evidence="6 7" key="1">
    <citation type="submission" date="2022-03" db="EMBL/GenBank/DDBJ databases">
        <authorList>
            <person name="Macdonald S."/>
            <person name="Ahmed S."/>
            <person name="Newling K."/>
        </authorList>
    </citation>
    <scope>NUCLEOTIDE SEQUENCE [LARGE SCALE GENOMIC DNA]</scope>
</reference>
<name>A0ABC8KDA0_ERUVS</name>
<evidence type="ECO:0000256" key="2">
    <source>
        <dbReference type="ARBA" id="ARBA00009759"/>
    </source>
</evidence>
<keyword evidence="3" id="KW-0479">Metal-binding</keyword>
<keyword evidence="7" id="KW-1185">Reference proteome</keyword>
<dbReference type="Gene3D" id="3.30.540.10">
    <property type="entry name" value="Fructose-1,6-Bisphosphatase, subunit A, domain 1"/>
    <property type="match status" value="1"/>
</dbReference>
<dbReference type="GO" id="GO:0046872">
    <property type="term" value="F:metal ion binding"/>
    <property type="evidence" value="ECO:0007669"/>
    <property type="project" value="UniProtKB-KW"/>
</dbReference>
<comment type="cofactor">
    <cofactor evidence="1">
        <name>Mg(2+)</name>
        <dbReference type="ChEBI" id="CHEBI:18420"/>
    </cofactor>
</comment>